<comment type="caution">
    <text evidence="2">The sequence shown here is derived from an EMBL/GenBank/DDBJ whole genome shotgun (WGS) entry which is preliminary data.</text>
</comment>
<protein>
    <submittedName>
        <fullName evidence="2">Sugar transferase, PEP-CTERM/EpsH1 system associated protein</fullName>
    </submittedName>
</protein>
<dbReference type="AlphaFoldDB" id="A0A099KX01"/>
<dbReference type="RefSeq" id="WP_052056251.1">
    <property type="nucleotide sequence ID" value="NZ_JQED01000005.1"/>
</dbReference>
<dbReference type="Gene3D" id="3.40.50.2000">
    <property type="entry name" value="Glycogen Phosphorylase B"/>
    <property type="match status" value="1"/>
</dbReference>
<evidence type="ECO:0000256" key="1">
    <source>
        <dbReference type="ARBA" id="ARBA00022679"/>
    </source>
</evidence>
<dbReference type="Proteomes" id="UP000029843">
    <property type="component" value="Unassembled WGS sequence"/>
</dbReference>
<evidence type="ECO:0000313" key="3">
    <source>
        <dbReference type="Proteomes" id="UP000029843"/>
    </source>
</evidence>
<name>A0A099KX01_COLPS</name>
<gene>
    <name evidence="2" type="ORF">ND2E_1904</name>
</gene>
<dbReference type="SUPFAM" id="SSF53756">
    <property type="entry name" value="UDP-Glycosyltransferase/glycogen phosphorylase"/>
    <property type="match status" value="1"/>
</dbReference>
<dbReference type="InterPro" id="IPR017521">
    <property type="entry name" value="Sugar_tfrase_PEP-CTERM_Stp1"/>
</dbReference>
<proteinExistence type="predicted"/>
<evidence type="ECO:0000313" key="2">
    <source>
        <dbReference type="EMBL" id="KGJ94715.1"/>
    </source>
</evidence>
<dbReference type="PATRIC" id="fig|28229.4.peg.923"/>
<dbReference type="GO" id="GO:0016757">
    <property type="term" value="F:glycosyltransferase activity"/>
    <property type="evidence" value="ECO:0007669"/>
    <property type="project" value="TreeGrafter"/>
</dbReference>
<organism evidence="2 3">
    <name type="scientific">Colwellia psychrerythraea</name>
    <name type="common">Vibrio psychroerythus</name>
    <dbReference type="NCBI Taxonomy" id="28229"/>
    <lineage>
        <taxon>Bacteria</taxon>
        <taxon>Pseudomonadati</taxon>
        <taxon>Pseudomonadota</taxon>
        <taxon>Gammaproteobacteria</taxon>
        <taxon>Alteromonadales</taxon>
        <taxon>Colwelliaceae</taxon>
        <taxon>Colwellia</taxon>
    </lineage>
</organism>
<dbReference type="CDD" id="cd03801">
    <property type="entry name" value="GT4_PimA-like"/>
    <property type="match status" value="1"/>
</dbReference>
<dbReference type="EMBL" id="JQED01000005">
    <property type="protein sequence ID" value="KGJ94715.1"/>
    <property type="molecule type" value="Genomic_DNA"/>
</dbReference>
<dbReference type="PANTHER" id="PTHR46401">
    <property type="entry name" value="GLYCOSYLTRANSFERASE WBBK-RELATED"/>
    <property type="match status" value="1"/>
</dbReference>
<dbReference type="Pfam" id="PF13692">
    <property type="entry name" value="Glyco_trans_1_4"/>
    <property type="match status" value="1"/>
</dbReference>
<dbReference type="PANTHER" id="PTHR46401:SF2">
    <property type="entry name" value="GLYCOSYLTRANSFERASE WBBK-RELATED"/>
    <property type="match status" value="1"/>
</dbReference>
<reference evidence="2 3" key="1">
    <citation type="submission" date="2014-08" db="EMBL/GenBank/DDBJ databases">
        <title>Genomic and Phenotypic Diversity of Colwellia psychrerythraea strains from Disparate Marine Basins.</title>
        <authorList>
            <person name="Techtmann S.M."/>
            <person name="Stelling S.C."/>
            <person name="Utturkar S.M."/>
            <person name="Alshibli N."/>
            <person name="Harris A."/>
            <person name="Brown S.D."/>
            <person name="Hazen T.C."/>
        </authorList>
    </citation>
    <scope>NUCLEOTIDE SEQUENCE [LARGE SCALE GENOMIC DNA]</scope>
    <source>
        <strain evidence="2 3">ND2E</strain>
    </source>
</reference>
<keyword evidence="1 2" id="KW-0808">Transferase</keyword>
<dbReference type="GO" id="GO:0009103">
    <property type="term" value="P:lipopolysaccharide biosynthetic process"/>
    <property type="evidence" value="ECO:0007669"/>
    <property type="project" value="TreeGrafter"/>
</dbReference>
<sequence>MSHSNEQLNAKKKERYPQKEPLLFLCHRIPFPPNKGDKIRSFNILKKLSEQYEVHLGCFIDDPFDKQYVSGLQKYCASIFHLDQHKTLSKIKGLTGFLTNKPITLPYYFDKRMQQWTHRVIAQHQISKVFIYSSSMAQYVQDRNSQVAEFSSLERIIDFVDIDSDKWRQYAMKKTGLANWFFNREYSLLAQVENDICVEFDHSLFVSPDEAQLFSERQALEQKNKVHGLLNGVDIHFFDPEKQFEQETLVPSQPFIAFTGAMDYWANIDAVLWFTEHVWPLVLAKNPEAVFCIVGGNPSSDVIALEKQQGVLVTGRVHDVRPFINQSQCVVAPLQIARGIQNKVLEAMSLNKAIVVTPMAMEGINAEANEAVVITDNIEVYAKACLTFLANKERKNFTSREWIIEQFTWPQTLEPLLGFFTKKDDSDASN</sequence>
<accession>A0A099KX01</accession>
<dbReference type="OrthoDB" id="9807209at2"/>
<dbReference type="NCBIfam" id="TIGR03087">
    <property type="entry name" value="stp1"/>
    <property type="match status" value="1"/>
</dbReference>